<dbReference type="EMBL" id="MDGQ01000005">
    <property type="protein sequence ID" value="OEK04249.1"/>
    <property type="molecule type" value="Genomic_DNA"/>
</dbReference>
<evidence type="ECO:0000256" key="1">
    <source>
        <dbReference type="SAM" id="Phobius"/>
    </source>
</evidence>
<keyword evidence="1" id="KW-1133">Transmembrane helix</keyword>
<feature type="transmembrane region" description="Helical" evidence="1">
    <location>
        <begin position="96"/>
        <end position="115"/>
    </location>
</feature>
<organism evidence="2 3">
    <name type="scientific">Roseivirga misakiensis</name>
    <dbReference type="NCBI Taxonomy" id="1563681"/>
    <lineage>
        <taxon>Bacteria</taxon>
        <taxon>Pseudomonadati</taxon>
        <taxon>Bacteroidota</taxon>
        <taxon>Cytophagia</taxon>
        <taxon>Cytophagales</taxon>
        <taxon>Roseivirgaceae</taxon>
        <taxon>Roseivirga</taxon>
    </lineage>
</organism>
<name>A0A1E5SYP9_9BACT</name>
<feature type="transmembrane region" description="Helical" evidence="1">
    <location>
        <begin position="46"/>
        <end position="69"/>
    </location>
</feature>
<keyword evidence="3" id="KW-1185">Reference proteome</keyword>
<gene>
    <name evidence="2" type="ORF">BFP71_12255</name>
</gene>
<comment type="caution">
    <text evidence="2">The sequence shown here is derived from an EMBL/GenBank/DDBJ whole genome shotgun (WGS) entry which is preliminary data.</text>
</comment>
<accession>A0A1E5SYP9</accession>
<evidence type="ECO:0000313" key="2">
    <source>
        <dbReference type="EMBL" id="OEK04249.1"/>
    </source>
</evidence>
<proteinExistence type="predicted"/>
<feature type="transmembrane region" description="Helical" evidence="1">
    <location>
        <begin position="146"/>
        <end position="164"/>
    </location>
</feature>
<feature type="transmembrane region" description="Helical" evidence="1">
    <location>
        <begin position="9"/>
        <end position="34"/>
    </location>
</feature>
<evidence type="ECO:0000313" key="3">
    <source>
        <dbReference type="Proteomes" id="UP000095552"/>
    </source>
</evidence>
<sequence length="183" mass="20619">MSTYRLLKVILRAIGLYTLWRGIVTFIVFVGILAAPTFSGQMSGSVYLVLFTNFLTSLMFLLFTALVFFRIDQFLKFLGMDESEFEKHSLPFDQRVFITVIVIGGILIAMGGAHATELKFNFNTATTTGYITGEDPSTTITKSNDYNFSLFSFIQIIVGVLFLTRAHKVTDFLVNRFESRKSA</sequence>
<reference evidence="2 3" key="1">
    <citation type="submission" date="2016-08" db="EMBL/GenBank/DDBJ databases">
        <title>Draft genome of Fabibacter sp. strain SK-8.</title>
        <authorList>
            <person name="Wong S.-K."/>
            <person name="Hamasaki K."/>
            <person name="Yoshizawa S."/>
        </authorList>
    </citation>
    <scope>NUCLEOTIDE SEQUENCE [LARGE SCALE GENOMIC DNA]</scope>
    <source>
        <strain evidence="2 3">SK-8</strain>
    </source>
</reference>
<keyword evidence="1" id="KW-0472">Membrane</keyword>
<protein>
    <submittedName>
        <fullName evidence="2">Uncharacterized protein</fullName>
    </submittedName>
</protein>
<dbReference type="Proteomes" id="UP000095552">
    <property type="component" value="Unassembled WGS sequence"/>
</dbReference>
<dbReference type="AlphaFoldDB" id="A0A1E5SYP9"/>
<dbReference type="STRING" id="1563681.BFP71_12255"/>
<keyword evidence="1" id="KW-0812">Transmembrane</keyword>
<dbReference type="RefSeq" id="WP_069835754.1">
    <property type="nucleotide sequence ID" value="NZ_MDGQ01000005.1"/>
</dbReference>